<accession>A0AA42J117</accession>
<evidence type="ECO:0000313" key="4">
    <source>
        <dbReference type="Proteomes" id="UP001169242"/>
    </source>
</evidence>
<sequence length="380" mass="43498">MQVILGIDRIDEMIHLFQGKRVGLITNPTGVNSTLRSTIDILNEKINLVALYSPEHGIRGDIQAGEKVDSYIDEKSGVKVYTLYGQSKKPTKEMLDDIDIMAIDIQDVGSRLYTYLYTMAYCMQSCREYDKQFVVFDRPNPVGGEIVEGGLIQEGFTSFVGLYPIPYRYGLTIGEAAKFFNSEFNINCKLEVIKMLGWQRNMSYEDTGLTWILPSPNMPTVDTAFVYNATCIFEGTNISEGRGTTKPFEWVGAPWLDAYKLAEDMNAKVLPGVIFRPVYFTPTFSKHNGVLCRGVQIHVQDRLAFKPVKVALHLLYEIQHQVPDQFEFLSSYTTNGKPMIDYNTGSDYIRTHEFSPEEVYSRWEKEAIKFKRIKMTYHLY</sequence>
<dbReference type="PANTHER" id="PTHR42915">
    <property type="entry name" value="HYPOTHETICAL 460 KDA PROTEIN IN FEUA-SIGW INTERGENIC REGION [PRECURSOR]"/>
    <property type="match status" value="1"/>
</dbReference>
<dbReference type="PIRSF" id="PIRSF016719">
    <property type="entry name" value="UCP016719"/>
    <property type="match status" value="1"/>
</dbReference>
<feature type="domain" description="Peptidoglycan beta-N-acetylmuramidase NamZ N-terminal" evidence="1">
    <location>
        <begin position="22"/>
        <end position="221"/>
    </location>
</feature>
<dbReference type="Pfam" id="PF20732">
    <property type="entry name" value="NamZ_C"/>
    <property type="match status" value="1"/>
</dbReference>
<protein>
    <submittedName>
        <fullName evidence="3">DUF1343 domain-containing protein</fullName>
    </submittedName>
</protein>
<dbReference type="InterPro" id="IPR048502">
    <property type="entry name" value="NamZ_N"/>
</dbReference>
<dbReference type="EMBL" id="JAQIFT010000044">
    <property type="protein sequence ID" value="MDA3732019.1"/>
    <property type="molecule type" value="Genomic_DNA"/>
</dbReference>
<dbReference type="InterPro" id="IPR048503">
    <property type="entry name" value="NamZ_C"/>
</dbReference>
<dbReference type="GO" id="GO:0033922">
    <property type="term" value="F:peptidoglycan beta-N-acetylmuramidase activity"/>
    <property type="evidence" value="ECO:0007669"/>
    <property type="project" value="InterPro"/>
</dbReference>
<feature type="domain" description="Peptidoglycan beta-N-acetylmuramidase NamZ C-terminal" evidence="2">
    <location>
        <begin position="225"/>
        <end position="380"/>
    </location>
</feature>
<dbReference type="AlphaFoldDB" id="A0AA42J117"/>
<organism evidence="3 4">
    <name type="scientific">Holtiella tumoricola</name>
    <dbReference type="NCBI Taxonomy" id="3018743"/>
    <lineage>
        <taxon>Bacteria</taxon>
        <taxon>Bacillati</taxon>
        <taxon>Bacillota</taxon>
        <taxon>Clostridia</taxon>
        <taxon>Lachnospirales</taxon>
        <taxon>Cellulosilyticaceae</taxon>
        <taxon>Holtiella</taxon>
    </lineage>
</organism>
<reference evidence="3" key="1">
    <citation type="journal article" date="2023" name="Int. J. Syst. Evol. Microbiol.">
        <title>&lt;i&gt;Holtiella tumoricola&lt;/i&gt; gen. nov. sp. nov., isolated from a human clinical sample.</title>
        <authorList>
            <person name="Allen-Vercoe E."/>
            <person name="Daigneault M.C."/>
            <person name="Vancuren S.J."/>
            <person name="Cochrane K."/>
            <person name="O'Neal L.L."/>
            <person name="Sankaranarayanan K."/>
            <person name="Lawson P.A."/>
        </authorList>
    </citation>
    <scope>NUCLEOTIDE SEQUENCE</scope>
    <source>
        <strain evidence="3">CC70A</strain>
    </source>
</reference>
<gene>
    <name evidence="3" type="ORF">PBV87_11055</name>
</gene>
<evidence type="ECO:0000259" key="1">
    <source>
        <dbReference type="Pfam" id="PF07075"/>
    </source>
</evidence>
<comment type="caution">
    <text evidence="3">The sequence shown here is derived from an EMBL/GenBank/DDBJ whole genome shotgun (WGS) entry which is preliminary data.</text>
</comment>
<evidence type="ECO:0000313" key="3">
    <source>
        <dbReference type="EMBL" id="MDA3732019.1"/>
    </source>
</evidence>
<dbReference type="InterPro" id="IPR008302">
    <property type="entry name" value="NamZ"/>
</dbReference>
<dbReference type="Gene3D" id="3.90.1150.140">
    <property type="match status" value="1"/>
</dbReference>
<dbReference type="Proteomes" id="UP001169242">
    <property type="component" value="Unassembled WGS sequence"/>
</dbReference>
<keyword evidence="4" id="KW-1185">Reference proteome</keyword>
<dbReference type="Gene3D" id="3.40.50.12170">
    <property type="entry name" value="Uncharacterised protein PF07075, DUF1343"/>
    <property type="match status" value="1"/>
</dbReference>
<dbReference type="Pfam" id="PF07075">
    <property type="entry name" value="NamZ_N"/>
    <property type="match status" value="1"/>
</dbReference>
<evidence type="ECO:0000259" key="2">
    <source>
        <dbReference type="Pfam" id="PF20732"/>
    </source>
</evidence>
<name>A0AA42J117_9FIRM</name>
<dbReference type="RefSeq" id="WP_271012313.1">
    <property type="nucleotide sequence ID" value="NZ_JAQIFT010000044.1"/>
</dbReference>
<dbReference type="PANTHER" id="PTHR42915:SF1">
    <property type="entry name" value="PEPTIDOGLYCAN BETA-N-ACETYLMURAMIDASE NAMZ"/>
    <property type="match status" value="1"/>
</dbReference>
<proteinExistence type="predicted"/>